<dbReference type="InterPro" id="IPR021884">
    <property type="entry name" value="Ice-bd_prot"/>
</dbReference>
<evidence type="ECO:0000256" key="2">
    <source>
        <dbReference type="ARBA" id="ARBA00022729"/>
    </source>
</evidence>
<comment type="caution">
    <text evidence="3">The sequence shown here is derived from an EMBL/GenBank/DDBJ whole genome shotgun (WGS) entry which is preliminary data.</text>
</comment>
<keyword evidence="4" id="KW-1185">Reference proteome</keyword>
<evidence type="ECO:0000313" key="3">
    <source>
        <dbReference type="EMBL" id="MPR33052.1"/>
    </source>
</evidence>
<comment type="similarity">
    <text evidence="1">Belongs to the ice-binding protein family.</text>
</comment>
<organism evidence="3 4">
    <name type="scientific">Salmonirosea aquatica</name>
    <dbReference type="NCBI Taxonomy" id="2654236"/>
    <lineage>
        <taxon>Bacteria</taxon>
        <taxon>Pseudomonadati</taxon>
        <taxon>Bacteroidota</taxon>
        <taxon>Cytophagia</taxon>
        <taxon>Cytophagales</taxon>
        <taxon>Spirosomataceae</taxon>
        <taxon>Salmonirosea</taxon>
    </lineage>
</organism>
<dbReference type="Pfam" id="PF11999">
    <property type="entry name" value="Ice_binding"/>
    <property type="match status" value="1"/>
</dbReference>
<evidence type="ECO:0000313" key="4">
    <source>
        <dbReference type="Proteomes" id="UP000479293"/>
    </source>
</evidence>
<reference evidence="3 4" key="1">
    <citation type="submission" date="2019-10" db="EMBL/GenBank/DDBJ databases">
        <title>Draft Genome Sequence of Cytophagaceae sp. SJW1-29.</title>
        <authorList>
            <person name="Choi A."/>
        </authorList>
    </citation>
    <scope>NUCLEOTIDE SEQUENCE [LARGE SCALE GENOMIC DNA]</scope>
    <source>
        <strain evidence="3 4">SJW1-29</strain>
    </source>
</reference>
<evidence type="ECO:0000256" key="1">
    <source>
        <dbReference type="ARBA" id="ARBA00005445"/>
    </source>
</evidence>
<dbReference type="AlphaFoldDB" id="A0A7C9FR85"/>
<accession>A0A7C9FR85</accession>
<name>A0A7C9FR85_9BACT</name>
<protein>
    <submittedName>
        <fullName evidence="3">DUF3494 domain-containing protein</fullName>
    </submittedName>
</protein>
<keyword evidence="2" id="KW-0732">Signal</keyword>
<sequence length="372" mass="37793">MKPILLVLTLFIAFAFSRLSLGQVPNLGTASNYALFTVVGAFSNNGGTLVKGNIGTNSGALTGFPPGEVMGETHVANASSLQTANDVTAAYAELTATGCTAPISASIGGQTLTAGVYCQSGSSASDLTGVLTLDGQGNPNAVFIIKLTGALSTATGSSIVLINGASFENVYFQVNGAVNLGIGSVFKGTILANGAISLLTGASLQGRALSIAGEINLDANKVNVAPDLTPSIFSNGATYNANEQKDVVLVIYNIGPVATTSPVTFEFNKLTPSFTTSINSTATTATVTGNGSVDNTEWTFTEQATRYVVTLKDGFSISAGANKKIVIQVTATNTPNAAATITARVFNGTGGGETPTTNNSAVYRISINDSNN</sequence>
<gene>
    <name evidence="3" type="ORF">GBK04_06690</name>
</gene>
<proteinExistence type="inferred from homology"/>
<dbReference type="EMBL" id="WHLY01000002">
    <property type="protein sequence ID" value="MPR33052.1"/>
    <property type="molecule type" value="Genomic_DNA"/>
</dbReference>
<dbReference type="Proteomes" id="UP000479293">
    <property type="component" value="Unassembled WGS sequence"/>
</dbReference>